<dbReference type="SMART" id="SM00283">
    <property type="entry name" value="MA"/>
    <property type="match status" value="1"/>
</dbReference>
<evidence type="ECO:0000313" key="12">
    <source>
        <dbReference type="Proteomes" id="UP000321567"/>
    </source>
</evidence>
<feature type="coiled-coil region" evidence="6">
    <location>
        <begin position="258"/>
        <end position="285"/>
    </location>
</feature>
<evidence type="ECO:0000256" key="6">
    <source>
        <dbReference type="SAM" id="Coils"/>
    </source>
</evidence>
<dbReference type="InterPro" id="IPR003660">
    <property type="entry name" value="HAMP_dom"/>
</dbReference>
<dbReference type="PROSITE" id="PS50885">
    <property type="entry name" value="HAMP"/>
    <property type="match status" value="1"/>
</dbReference>
<accession>A0A512H8H3</accession>
<evidence type="ECO:0000256" key="2">
    <source>
        <dbReference type="ARBA" id="ARBA00022519"/>
    </source>
</evidence>
<evidence type="ECO:0000259" key="9">
    <source>
        <dbReference type="PROSITE" id="PS50192"/>
    </source>
</evidence>
<dbReference type="GO" id="GO:0007165">
    <property type="term" value="P:signal transduction"/>
    <property type="evidence" value="ECO:0007669"/>
    <property type="project" value="UniProtKB-KW"/>
</dbReference>
<gene>
    <name evidence="11" type="ORF">ROR02_18720</name>
</gene>
<dbReference type="PROSITE" id="PS50111">
    <property type="entry name" value="CHEMOTAXIS_TRANSDUC_2"/>
    <property type="match status" value="1"/>
</dbReference>
<feature type="transmembrane region" description="Helical" evidence="7">
    <location>
        <begin position="12"/>
        <end position="33"/>
    </location>
</feature>
<dbReference type="RefSeq" id="WP_147163770.1">
    <property type="nucleotide sequence ID" value="NZ_BJZO01000047.1"/>
</dbReference>
<evidence type="ECO:0000256" key="4">
    <source>
        <dbReference type="ARBA" id="ARBA00029447"/>
    </source>
</evidence>
<dbReference type="OrthoDB" id="7294848at2"/>
<dbReference type="Pfam" id="PF00015">
    <property type="entry name" value="MCPsignal"/>
    <property type="match status" value="1"/>
</dbReference>
<evidence type="ECO:0000256" key="3">
    <source>
        <dbReference type="ARBA" id="ARBA00023224"/>
    </source>
</evidence>
<dbReference type="SUPFAM" id="SSF58104">
    <property type="entry name" value="Methyl-accepting chemotaxis protein (MCP) signaling domain"/>
    <property type="match status" value="1"/>
</dbReference>
<dbReference type="GO" id="GO:0004888">
    <property type="term" value="F:transmembrane signaling receptor activity"/>
    <property type="evidence" value="ECO:0007669"/>
    <property type="project" value="InterPro"/>
</dbReference>
<dbReference type="CDD" id="cd06225">
    <property type="entry name" value="HAMP"/>
    <property type="match status" value="1"/>
</dbReference>
<comment type="caution">
    <text evidence="11">The sequence shown here is derived from an EMBL/GenBank/DDBJ whole genome shotgun (WGS) entry which is preliminary data.</text>
</comment>
<evidence type="ECO:0000256" key="1">
    <source>
        <dbReference type="ARBA" id="ARBA00004429"/>
    </source>
</evidence>
<evidence type="ECO:0000313" key="11">
    <source>
        <dbReference type="EMBL" id="GEO81741.1"/>
    </source>
</evidence>
<evidence type="ECO:0000256" key="5">
    <source>
        <dbReference type="PROSITE-ProRule" id="PRU00284"/>
    </source>
</evidence>
<keyword evidence="7" id="KW-1133">Transmembrane helix</keyword>
<dbReference type="PANTHER" id="PTHR32089:SF112">
    <property type="entry name" value="LYSOZYME-LIKE PROTEIN-RELATED"/>
    <property type="match status" value="1"/>
</dbReference>
<keyword evidence="2" id="KW-1003">Cell membrane</keyword>
<dbReference type="InterPro" id="IPR004090">
    <property type="entry name" value="Chemotax_Me-accpt_rcpt"/>
</dbReference>
<dbReference type="GO" id="GO:0005886">
    <property type="term" value="C:plasma membrane"/>
    <property type="evidence" value="ECO:0007669"/>
    <property type="project" value="UniProtKB-SubCell"/>
</dbReference>
<dbReference type="InterPro" id="IPR004089">
    <property type="entry name" value="MCPsignal_dom"/>
</dbReference>
<dbReference type="SMART" id="SM00304">
    <property type="entry name" value="HAMP"/>
    <property type="match status" value="1"/>
</dbReference>
<comment type="similarity">
    <text evidence="4">Belongs to the methyl-accepting chemotaxis (MCP) protein family.</text>
</comment>
<proteinExistence type="inferred from homology"/>
<feature type="transmembrane region" description="Helical" evidence="7">
    <location>
        <begin position="194"/>
        <end position="213"/>
    </location>
</feature>
<keyword evidence="7" id="KW-0472">Membrane</keyword>
<keyword evidence="6" id="KW-0175">Coiled coil</keyword>
<dbReference type="PANTHER" id="PTHR32089">
    <property type="entry name" value="METHYL-ACCEPTING CHEMOTAXIS PROTEIN MCPB"/>
    <property type="match status" value="1"/>
</dbReference>
<dbReference type="Gene3D" id="1.10.287.950">
    <property type="entry name" value="Methyl-accepting chemotaxis protein"/>
    <property type="match status" value="1"/>
</dbReference>
<evidence type="ECO:0000259" key="10">
    <source>
        <dbReference type="PROSITE" id="PS50885"/>
    </source>
</evidence>
<dbReference type="Gene3D" id="6.10.340.10">
    <property type="match status" value="1"/>
</dbReference>
<comment type="subcellular location">
    <subcellularLocation>
        <location evidence="1">Cell inner membrane</location>
        <topology evidence="1">Multi-pass membrane protein</topology>
    </subcellularLocation>
</comment>
<protein>
    <recommendedName>
        <fullName evidence="13">Methyl-accepting chemotaxis protein</fullName>
    </recommendedName>
</protein>
<keyword evidence="7" id="KW-0812">Transmembrane</keyword>
<evidence type="ECO:0000256" key="7">
    <source>
        <dbReference type="SAM" id="Phobius"/>
    </source>
</evidence>
<evidence type="ECO:0000259" key="8">
    <source>
        <dbReference type="PROSITE" id="PS50111"/>
    </source>
</evidence>
<keyword evidence="12" id="KW-1185">Reference proteome</keyword>
<dbReference type="InterPro" id="IPR000727">
    <property type="entry name" value="T_SNARE_dom"/>
</dbReference>
<dbReference type="AlphaFoldDB" id="A0A512H8H3"/>
<reference evidence="11 12" key="1">
    <citation type="submission" date="2019-07" db="EMBL/GenBank/DDBJ databases">
        <title>Whole genome shotgun sequence of Rhodospirillum oryzae NBRC 107573.</title>
        <authorList>
            <person name="Hosoyama A."/>
            <person name="Uohara A."/>
            <person name="Ohji S."/>
            <person name="Ichikawa N."/>
        </authorList>
    </citation>
    <scope>NUCLEOTIDE SEQUENCE [LARGE SCALE GENOMIC DNA]</scope>
    <source>
        <strain evidence="11 12">NBRC 107573</strain>
    </source>
</reference>
<sequence length="566" mass="59426">MLFLGALRKIPLSARISVVPVLALALTVVLLVMANGRSERSLSAIDDLHREAARQRAEVGALLAVAHRTHSDVSRHLALVDSGTSEARLAALRSAIGDDLAQFRDHLAALRGGEAADLLDDIAARIEAYAKAVAQMNDMAQMDRLIGIPLMTHVDQQFSELVDRIVAAQGRINEATTRMVERRRADDRAATRRFLMVATGALAVFLALALVVARSITKPLGELTGAMRAIAEGDLNAVVEGTTASDAVGAMARALDVLKANTAEARRLRDRQQNLSAEAEGEKQRALKGMADAIEVESESAVTLVGDQTHKMAKRAAAMERSSDRVLDRATTVAGASEQSLAGARAVAEAARDLSESIGRIGEHVGQSGQVTGRAVSAAADAQRTITALAEAVAHIGDVAGLIADIAAQTNLLALNATIEAARAGDAGKGFAVVAGEVKTLAAQTARSTEEISRQIGEIRAVTGETVASVEAVRAAITEAGAIGDTIAVSVREQRLVTERIATHVQETITATQEVSARIAEVSEEATGAGRDADVLRQEAEDVAAAVETLRRTLVQVVRDALSRLT</sequence>
<keyword evidence="3 5" id="KW-0807">Transducer</keyword>
<dbReference type="Proteomes" id="UP000321567">
    <property type="component" value="Unassembled WGS sequence"/>
</dbReference>
<dbReference type="GO" id="GO:0006935">
    <property type="term" value="P:chemotaxis"/>
    <property type="evidence" value="ECO:0007669"/>
    <property type="project" value="InterPro"/>
</dbReference>
<dbReference type="PRINTS" id="PR00260">
    <property type="entry name" value="CHEMTRNSDUCR"/>
</dbReference>
<name>A0A512H8H3_9PROT</name>
<feature type="domain" description="Methyl-accepting transducer" evidence="8">
    <location>
        <begin position="301"/>
        <end position="530"/>
    </location>
</feature>
<dbReference type="Pfam" id="PF00672">
    <property type="entry name" value="HAMP"/>
    <property type="match status" value="1"/>
</dbReference>
<keyword evidence="2" id="KW-0997">Cell inner membrane</keyword>
<dbReference type="PROSITE" id="PS50192">
    <property type="entry name" value="T_SNARE"/>
    <property type="match status" value="1"/>
</dbReference>
<organism evidence="11 12">
    <name type="scientific">Pararhodospirillum oryzae</name>
    <dbReference type="NCBI Taxonomy" id="478448"/>
    <lineage>
        <taxon>Bacteria</taxon>
        <taxon>Pseudomonadati</taxon>
        <taxon>Pseudomonadota</taxon>
        <taxon>Alphaproteobacteria</taxon>
        <taxon>Rhodospirillales</taxon>
        <taxon>Rhodospirillaceae</taxon>
        <taxon>Pararhodospirillum</taxon>
    </lineage>
</organism>
<feature type="domain" description="T-SNARE coiled-coil homology" evidence="9">
    <location>
        <begin position="460"/>
        <end position="522"/>
    </location>
</feature>
<evidence type="ECO:0008006" key="13">
    <source>
        <dbReference type="Google" id="ProtNLM"/>
    </source>
</evidence>
<feature type="domain" description="HAMP" evidence="10">
    <location>
        <begin position="214"/>
        <end position="267"/>
    </location>
</feature>
<dbReference type="EMBL" id="BJZO01000047">
    <property type="protein sequence ID" value="GEO81741.1"/>
    <property type="molecule type" value="Genomic_DNA"/>
</dbReference>